<dbReference type="InterPro" id="IPR029063">
    <property type="entry name" value="SAM-dependent_MTases_sf"/>
</dbReference>
<comment type="caution">
    <text evidence="6">The sequence shown here is derived from an EMBL/GenBank/DDBJ whole genome shotgun (WGS) entry which is preliminary data.</text>
</comment>
<dbReference type="CDD" id="cd02440">
    <property type="entry name" value="AdoMet_MTases"/>
    <property type="match status" value="1"/>
</dbReference>
<dbReference type="InterPro" id="IPR036390">
    <property type="entry name" value="WH_DNA-bd_sf"/>
</dbReference>
<dbReference type="Proteomes" id="UP001550628">
    <property type="component" value="Unassembled WGS sequence"/>
</dbReference>
<evidence type="ECO:0000256" key="1">
    <source>
        <dbReference type="ARBA" id="ARBA00022603"/>
    </source>
</evidence>
<dbReference type="RefSeq" id="WP_030520120.1">
    <property type="nucleotide sequence ID" value="NZ_JBEYBD010000001.1"/>
</dbReference>
<protein>
    <submittedName>
        <fullName evidence="6">Methyltransferase</fullName>
    </submittedName>
</protein>
<evidence type="ECO:0000256" key="2">
    <source>
        <dbReference type="ARBA" id="ARBA00022679"/>
    </source>
</evidence>
<reference evidence="6 7" key="1">
    <citation type="submission" date="2024-06" db="EMBL/GenBank/DDBJ databases">
        <title>The Natural Products Discovery Center: Release of the First 8490 Sequenced Strains for Exploring Actinobacteria Biosynthetic Diversity.</title>
        <authorList>
            <person name="Kalkreuter E."/>
            <person name="Kautsar S.A."/>
            <person name="Yang D."/>
            <person name="Bader C.D."/>
            <person name="Teijaro C.N."/>
            <person name="Fluegel L."/>
            <person name="Davis C.M."/>
            <person name="Simpson J.R."/>
            <person name="Lauterbach L."/>
            <person name="Steele A.D."/>
            <person name="Gui C."/>
            <person name="Meng S."/>
            <person name="Li G."/>
            <person name="Viehrig K."/>
            <person name="Ye F."/>
            <person name="Su P."/>
            <person name="Kiefer A.F."/>
            <person name="Nichols A."/>
            <person name="Cepeda A.J."/>
            <person name="Yan W."/>
            <person name="Fan B."/>
            <person name="Jiang Y."/>
            <person name="Adhikari A."/>
            <person name="Zheng C.-J."/>
            <person name="Schuster L."/>
            <person name="Cowan T.M."/>
            <person name="Smanski M.J."/>
            <person name="Chevrette M.G."/>
            <person name="De Carvalho L.P.S."/>
            <person name="Shen B."/>
        </authorList>
    </citation>
    <scope>NUCLEOTIDE SEQUENCE [LARGE SCALE GENOMIC DNA]</scope>
    <source>
        <strain evidence="6 7">NPDC019708</strain>
    </source>
</reference>
<name>A0ABV2WLL2_9NOCA</name>
<dbReference type="SUPFAM" id="SSF53335">
    <property type="entry name" value="S-adenosyl-L-methionine-dependent methyltransferases"/>
    <property type="match status" value="1"/>
</dbReference>
<dbReference type="PANTHER" id="PTHR43712:SF2">
    <property type="entry name" value="O-METHYLTRANSFERASE CICE"/>
    <property type="match status" value="1"/>
</dbReference>
<dbReference type="Gene3D" id="1.10.287.1350">
    <property type="match status" value="1"/>
</dbReference>
<dbReference type="GeneID" id="96242096"/>
<organism evidence="6 7">
    <name type="scientific">Nocardia rhamnosiphila</name>
    <dbReference type="NCBI Taxonomy" id="426716"/>
    <lineage>
        <taxon>Bacteria</taxon>
        <taxon>Bacillati</taxon>
        <taxon>Actinomycetota</taxon>
        <taxon>Actinomycetes</taxon>
        <taxon>Mycobacteriales</taxon>
        <taxon>Nocardiaceae</taxon>
        <taxon>Nocardia</taxon>
    </lineage>
</organism>
<dbReference type="InterPro" id="IPR016461">
    <property type="entry name" value="COMT-like"/>
</dbReference>
<dbReference type="EMBL" id="JBEYBF010000004">
    <property type="protein sequence ID" value="MEU1951769.1"/>
    <property type="molecule type" value="Genomic_DNA"/>
</dbReference>
<dbReference type="Pfam" id="PF08100">
    <property type="entry name" value="Dimerisation"/>
    <property type="match status" value="1"/>
</dbReference>
<dbReference type="Pfam" id="PF00891">
    <property type="entry name" value="Methyltransf_2"/>
    <property type="match status" value="1"/>
</dbReference>
<dbReference type="InterPro" id="IPR012967">
    <property type="entry name" value="COMT_dimerisation"/>
</dbReference>
<dbReference type="PANTHER" id="PTHR43712">
    <property type="entry name" value="PUTATIVE (AFU_ORTHOLOGUE AFUA_4G14580)-RELATED"/>
    <property type="match status" value="1"/>
</dbReference>
<feature type="domain" description="O-methyltransferase C-terminal" evidence="4">
    <location>
        <begin position="138"/>
        <end position="342"/>
    </location>
</feature>
<dbReference type="InterPro" id="IPR036388">
    <property type="entry name" value="WH-like_DNA-bd_sf"/>
</dbReference>
<gene>
    <name evidence="6" type="ORF">ABZ510_07885</name>
</gene>
<evidence type="ECO:0000313" key="6">
    <source>
        <dbReference type="EMBL" id="MEU1951769.1"/>
    </source>
</evidence>
<sequence>MLFDRPKTPQPAVVRVVGRVRDGLGGLYRRLVPPHFALLELVAGDWLSQAIHTAAALDIAGALAAGPRDGTDLARAVGADPDALRRLLRLLTSHGIFARRRDGRYTLTPMAQALRTDAPVSLRDAVLFYGGVTHRDHWNHLVDVVRTGRPAVPARAFFDLIRSDRALGDLFDRAMSDIDGLGQNAVLAAHDFTRYRTVVDIGGGRGALLSEILRRAPGCAGVLFDLPEVVADTAELWARAGAVDRCTTVGGSFFDAVPEGGDAYVLKHILHDWPAEQAGQILRTVRAAMAPTARLLVIELLLPHRHRPHPGNYVDLEMLVHTGGRERTESEYRDLLAGAGFALISCTPTLSMENVLEAVPVP</sequence>
<keyword evidence="7" id="KW-1185">Reference proteome</keyword>
<keyword evidence="3" id="KW-0949">S-adenosyl-L-methionine</keyword>
<dbReference type="PIRSF" id="PIRSF005739">
    <property type="entry name" value="O-mtase"/>
    <property type="match status" value="1"/>
</dbReference>
<proteinExistence type="predicted"/>
<dbReference type="InterPro" id="IPR001077">
    <property type="entry name" value="COMT_C"/>
</dbReference>
<dbReference type="Gene3D" id="1.10.10.10">
    <property type="entry name" value="Winged helix-like DNA-binding domain superfamily/Winged helix DNA-binding domain"/>
    <property type="match status" value="1"/>
</dbReference>
<feature type="domain" description="O-methyltransferase dimerisation" evidence="5">
    <location>
        <begin position="40"/>
        <end position="115"/>
    </location>
</feature>
<accession>A0ABV2WLL2</accession>
<keyword evidence="1 6" id="KW-0489">Methyltransferase</keyword>
<evidence type="ECO:0000313" key="7">
    <source>
        <dbReference type="Proteomes" id="UP001550628"/>
    </source>
</evidence>
<dbReference type="GO" id="GO:0032259">
    <property type="term" value="P:methylation"/>
    <property type="evidence" value="ECO:0007669"/>
    <property type="project" value="UniProtKB-KW"/>
</dbReference>
<evidence type="ECO:0000259" key="4">
    <source>
        <dbReference type="Pfam" id="PF00891"/>
    </source>
</evidence>
<evidence type="ECO:0000259" key="5">
    <source>
        <dbReference type="Pfam" id="PF08100"/>
    </source>
</evidence>
<dbReference type="Gene3D" id="3.40.50.150">
    <property type="entry name" value="Vaccinia Virus protein VP39"/>
    <property type="match status" value="1"/>
</dbReference>
<keyword evidence="2" id="KW-0808">Transferase</keyword>
<dbReference type="SUPFAM" id="SSF46785">
    <property type="entry name" value="Winged helix' DNA-binding domain"/>
    <property type="match status" value="1"/>
</dbReference>
<dbReference type="GO" id="GO:0008168">
    <property type="term" value="F:methyltransferase activity"/>
    <property type="evidence" value="ECO:0007669"/>
    <property type="project" value="UniProtKB-KW"/>
</dbReference>
<dbReference type="PROSITE" id="PS51683">
    <property type="entry name" value="SAM_OMT_II"/>
    <property type="match status" value="1"/>
</dbReference>
<evidence type="ECO:0000256" key="3">
    <source>
        <dbReference type="ARBA" id="ARBA00022691"/>
    </source>
</evidence>